<evidence type="ECO:0000313" key="13">
    <source>
        <dbReference type="Proteomes" id="UP000510682"/>
    </source>
</evidence>
<reference evidence="13" key="1">
    <citation type="submission" date="2020-07" db="EMBL/GenBank/DDBJ databases">
        <title>Description of Mycobacterium gordonae subsp. intergordonae subsp.nov. and Mycobacterium gordonae subsp. gordonae subsp. nov.</title>
        <authorList>
            <person name="Yu X."/>
        </authorList>
    </citation>
    <scope>NUCLEOTIDE SEQUENCE [LARGE SCALE GENOMIC DNA]</scope>
    <source>
        <strain evidence="13">24</strain>
    </source>
</reference>
<dbReference type="InterPro" id="IPR050584">
    <property type="entry name" value="Cholesterol_7-desaturase"/>
</dbReference>
<name>A0A7D6E3C3_9MYCO</name>
<keyword evidence="8" id="KW-0443">Lipid metabolism</keyword>
<dbReference type="GO" id="GO:0005737">
    <property type="term" value="C:cytoplasm"/>
    <property type="evidence" value="ECO:0007669"/>
    <property type="project" value="TreeGrafter"/>
</dbReference>
<evidence type="ECO:0000256" key="4">
    <source>
        <dbReference type="ARBA" id="ARBA00022963"/>
    </source>
</evidence>
<organism evidence="12 13">
    <name type="scientific">Mycobacterium vicinigordonae</name>
    <dbReference type="NCBI Taxonomy" id="1719132"/>
    <lineage>
        <taxon>Bacteria</taxon>
        <taxon>Bacillati</taxon>
        <taxon>Actinomycetota</taxon>
        <taxon>Actinomycetes</taxon>
        <taxon>Mycobacteriales</taxon>
        <taxon>Mycobacteriaceae</taxon>
        <taxon>Mycobacterium</taxon>
    </lineage>
</organism>
<feature type="domain" description="Rieske" evidence="11">
    <location>
        <begin position="1"/>
        <end position="96"/>
    </location>
</feature>
<sequence>MAYGEVKALTYFDRELVLWRGEDGQAVLQDAYCLHLGAHRGVGGWVVGNDLACPWHGWEWDRDGHNARIPYSSEGCKKSLRIRSYPVREFCGAIVAWYSEDPNKQPSWEPPIVPEYGRDDFYEMHPFSTKVFRIRSHVQMPIENAVDPAHIAYIHGNAEIPRQVGFHAEGHWFQSNVAVTYGAGKKSTAFTPNGPVEAIVQMNTYGIGLSVIRWEEPLPTIQMTGFIPVNSEYIDYYFGQCSARPPGSDRTQPEGIAAEFVKVQWKVVEQDFPIWANMTYLQRPSFAAEEAKAYSAMRRWSAQFYPADDRERMLEMAGDLD</sequence>
<dbReference type="RefSeq" id="WP_180914941.1">
    <property type="nucleotide sequence ID" value="NZ_CP059165.1"/>
</dbReference>
<dbReference type="PANTHER" id="PTHR21266">
    <property type="entry name" value="IRON-SULFUR DOMAIN CONTAINING PROTEIN"/>
    <property type="match status" value="1"/>
</dbReference>
<accession>A0A7D6E3C3</accession>
<dbReference type="PANTHER" id="PTHR21266:SF60">
    <property type="entry name" value="3-KETOSTEROID-9-ALPHA-MONOOXYGENASE, OXYGENASE COMPONENT"/>
    <property type="match status" value="1"/>
</dbReference>
<evidence type="ECO:0000259" key="11">
    <source>
        <dbReference type="PROSITE" id="PS51296"/>
    </source>
</evidence>
<evidence type="ECO:0000256" key="10">
    <source>
        <dbReference type="ARBA" id="ARBA00046982"/>
    </source>
</evidence>
<dbReference type="EMBL" id="CP059165">
    <property type="protein sequence ID" value="QLL06362.1"/>
    <property type="molecule type" value="Genomic_DNA"/>
</dbReference>
<dbReference type="GO" id="GO:0004497">
    <property type="term" value="F:monooxygenase activity"/>
    <property type="evidence" value="ECO:0007669"/>
    <property type="project" value="UniProtKB-ARBA"/>
</dbReference>
<keyword evidence="7" id="KW-0411">Iron-sulfur</keyword>
<dbReference type="Gene3D" id="2.102.10.10">
    <property type="entry name" value="Rieske [2Fe-2S] iron-sulphur domain"/>
    <property type="match status" value="1"/>
</dbReference>
<protein>
    <recommendedName>
        <fullName evidence="9">Rieske-type oxygenase</fullName>
    </recommendedName>
</protein>
<dbReference type="SUPFAM" id="SSF50022">
    <property type="entry name" value="ISP domain"/>
    <property type="match status" value="1"/>
</dbReference>
<gene>
    <name evidence="12" type="ORF">H0P51_21805</name>
</gene>
<keyword evidence="8" id="KW-0753">Steroid metabolism</keyword>
<keyword evidence="6" id="KW-0408">Iron</keyword>
<dbReference type="Pfam" id="PF00355">
    <property type="entry name" value="Rieske"/>
    <property type="match status" value="1"/>
</dbReference>
<evidence type="ECO:0000256" key="1">
    <source>
        <dbReference type="ARBA" id="ARBA00001962"/>
    </source>
</evidence>
<keyword evidence="5" id="KW-0560">Oxidoreductase</keyword>
<dbReference type="SUPFAM" id="SSF55961">
    <property type="entry name" value="Bet v1-like"/>
    <property type="match status" value="1"/>
</dbReference>
<evidence type="ECO:0000256" key="7">
    <source>
        <dbReference type="ARBA" id="ARBA00023014"/>
    </source>
</evidence>
<keyword evidence="4" id="KW-0442">Lipid degradation</keyword>
<evidence type="ECO:0000313" key="12">
    <source>
        <dbReference type="EMBL" id="QLL06362.1"/>
    </source>
</evidence>
<dbReference type="GO" id="GO:0008203">
    <property type="term" value="P:cholesterol metabolic process"/>
    <property type="evidence" value="ECO:0007669"/>
    <property type="project" value="InterPro"/>
</dbReference>
<dbReference type="GO" id="GO:0016705">
    <property type="term" value="F:oxidoreductase activity, acting on paired donors, with incorporation or reduction of molecular oxygen"/>
    <property type="evidence" value="ECO:0007669"/>
    <property type="project" value="UniProtKB-ARBA"/>
</dbReference>
<dbReference type="Proteomes" id="UP000510682">
    <property type="component" value="Chromosome"/>
</dbReference>
<comment type="subunit">
    <text evidence="10">Homotrimer. The two-component system 3-ketosteroid-9-alpha-monooxygenase is composed of an oxygenase component KshA and a reductase component KshB.</text>
</comment>
<keyword evidence="3" id="KW-0479">Metal-binding</keyword>
<keyword evidence="13" id="KW-1185">Reference proteome</keyword>
<dbReference type="GO" id="GO:0046872">
    <property type="term" value="F:metal ion binding"/>
    <property type="evidence" value="ECO:0007669"/>
    <property type="project" value="UniProtKB-KW"/>
</dbReference>
<evidence type="ECO:0000256" key="9">
    <source>
        <dbReference type="ARBA" id="ARBA00030944"/>
    </source>
</evidence>
<dbReference type="GO" id="GO:0016042">
    <property type="term" value="P:lipid catabolic process"/>
    <property type="evidence" value="ECO:0007669"/>
    <property type="project" value="UniProtKB-KW"/>
</dbReference>
<dbReference type="GO" id="GO:0051537">
    <property type="term" value="F:2 iron, 2 sulfur cluster binding"/>
    <property type="evidence" value="ECO:0007669"/>
    <property type="project" value="UniProtKB-KW"/>
</dbReference>
<dbReference type="PROSITE" id="PS51296">
    <property type="entry name" value="RIESKE"/>
    <property type="match status" value="1"/>
</dbReference>
<evidence type="ECO:0000256" key="2">
    <source>
        <dbReference type="ARBA" id="ARBA00022714"/>
    </source>
</evidence>
<dbReference type="AlphaFoldDB" id="A0A7D6E3C3"/>
<dbReference type="InterPro" id="IPR036922">
    <property type="entry name" value="Rieske_2Fe-2S_sf"/>
</dbReference>
<comment type="cofactor">
    <cofactor evidence="1">
        <name>Fe cation</name>
        <dbReference type="ChEBI" id="CHEBI:24875"/>
    </cofactor>
</comment>
<dbReference type="Pfam" id="PF19298">
    <property type="entry name" value="KshA_C"/>
    <property type="match status" value="1"/>
</dbReference>
<evidence type="ECO:0000256" key="6">
    <source>
        <dbReference type="ARBA" id="ARBA00023004"/>
    </source>
</evidence>
<dbReference type="InterPro" id="IPR017941">
    <property type="entry name" value="Rieske_2Fe-2S"/>
</dbReference>
<dbReference type="KEGG" id="mgor:H0P51_21805"/>
<keyword evidence="2" id="KW-0001">2Fe-2S</keyword>
<reference evidence="12 13" key="2">
    <citation type="submission" date="2020-07" db="EMBL/GenBank/DDBJ databases">
        <authorList>
            <person name="Yu X."/>
        </authorList>
    </citation>
    <scope>NUCLEOTIDE SEQUENCE [LARGE SCALE GENOMIC DNA]</scope>
    <source>
        <strain evidence="13">24</strain>
    </source>
</reference>
<evidence type="ECO:0000256" key="3">
    <source>
        <dbReference type="ARBA" id="ARBA00022723"/>
    </source>
</evidence>
<dbReference type="InterPro" id="IPR045605">
    <property type="entry name" value="KshA-like_C"/>
</dbReference>
<reference evidence="13" key="3">
    <citation type="submission" date="2023-07" db="EMBL/GenBank/DDBJ databases">
        <title>Description of Mycobacterium gordonae subsp. intergordonae subsp.nov. and Mycobacterium gordonae subsp. gordonae subsp. nov.</title>
        <authorList>
            <person name="Huang H."/>
        </authorList>
    </citation>
    <scope>NUCLEOTIDE SEQUENCE [LARGE SCALE GENOMIC DNA]</scope>
    <source>
        <strain evidence="13">24</strain>
    </source>
</reference>
<dbReference type="Gene3D" id="3.90.380.10">
    <property type="entry name" value="Naphthalene 1,2-dioxygenase Alpha Subunit, Chain A, domain 1"/>
    <property type="match status" value="1"/>
</dbReference>
<evidence type="ECO:0000256" key="8">
    <source>
        <dbReference type="ARBA" id="ARBA00023221"/>
    </source>
</evidence>
<evidence type="ECO:0000256" key="5">
    <source>
        <dbReference type="ARBA" id="ARBA00023002"/>
    </source>
</evidence>
<proteinExistence type="predicted"/>